<reference evidence="1 2" key="1">
    <citation type="journal article" date="2022" name="Genome Biol. Evol.">
        <title>The Spruce Budworm Genome: Reconstructing the Evolutionary History of Antifreeze Proteins.</title>
        <authorList>
            <person name="Beliveau C."/>
            <person name="Gagne P."/>
            <person name="Picq S."/>
            <person name="Vernygora O."/>
            <person name="Keeling C.I."/>
            <person name="Pinkney K."/>
            <person name="Doucet D."/>
            <person name="Wen F."/>
            <person name="Johnston J.S."/>
            <person name="Maaroufi H."/>
            <person name="Boyle B."/>
            <person name="Laroche J."/>
            <person name="Dewar K."/>
            <person name="Juretic N."/>
            <person name="Blackburn G."/>
            <person name="Nisole A."/>
            <person name="Brunet B."/>
            <person name="Brandao M."/>
            <person name="Lumley L."/>
            <person name="Duan J."/>
            <person name="Quan G."/>
            <person name="Lucarotti C.J."/>
            <person name="Roe A.D."/>
            <person name="Sperling F.A.H."/>
            <person name="Levesque R.C."/>
            <person name="Cusson M."/>
        </authorList>
    </citation>
    <scope>NUCLEOTIDE SEQUENCE [LARGE SCALE GENOMIC DNA]</scope>
    <source>
        <strain evidence="1">Glfc:IPQL:Cfum</strain>
    </source>
</reference>
<sequence length="286" mass="32516">MLGRKRLESKSRLLLRRGKQARSLRGRRADMQKISMNLAANLEIIPIFNINLPQKGGVMRTSSFSRHACHKQNSDCYNLNNLKTQHVLMPKTKLYLKYHTAFRQGHVCRRHDERWSKRVLEWRPRLGKRNVGRPPARCRTGLEERDGQSIRVEKGWRGVCLTVGENALKKKKKIRQGAHKAGCFASLYGNANTLTEERASPMVTSGTGKLAFIASMGYAKGHDDVHHQRDGPRGYTYSQVFNGKNSPALTFTLRSQLIRPTRHQTSTASSFGVHYGVVDHILCEIK</sequence>
<dbReference type="Proteomes" id="UP001064048">
    <property type="component" value="Chromosome 15"/>
</dbReference>
<comment type="caution">
    <text evidence="1">The sequence shown here is derived from an EMBL/GenBank/DDBJ whole genome shotgun (WGS) entry which is preliminary data.</text>
</comment>
<proteinExistence type="predicted"/>
<gene>
    <name evidence="1" type="ORF">MSG28_009346</name>
</gene>
<accession>A0ACC0KX75</accession>
<evidence type="ECO:0000313" key="2">
    <source>
        <dbReference type="Proteomes" id="UP001064048"/>
    </source>
</evidence>
<evidence type="ECO:0000313" key="1">
    <source>
        <dbReference type="EMBL" id="KAI8441082.1"/>
    </source>
</evidence>
<protein>
    <submittedName>
        <fullName evidence="1">Uncharacterized protein</fullName>
    </submittedName>
</protein>
<name>A0ACC0KX75_CHOFU</name>
<dbReference type="EMBL" id="CM046115">
    <property type="protein sequence ID" value="KAI8441082.1"/>
    <property type="molecule type" value="Genomic_DNA"/>
</dbReference>
<keyword evidence="2" id="KW-1185">Reference proteome</keyword>
<organism evidence="1 2">
    <name type="scientific">Choristoneura fumiferana</name>
    <name type="common">Spruce budworm moth</name>
    <name type="synonym">Archips fumiferana</name>
    <dbReference type="NCBI Taxonomy" id="7141"/>
    <lineage>
        <taxon>Eukaryota</taxon>
        <taxon>Metazoa</taxon>
        <taxon>Ecdysozoa</taxon>
        <taxon>Arthropoda</taxon>
        <taxon>Hexapoda</taxon>
        <taxon>Insecta</taxon>
        <taxon>Pterygota</taxon>
        <taxon>Neoptera</taxon>
        <taxon>Endopterygota</taxon>
        <taxon>Lepidoptera</taxon>
        <taxon>Glossata</taxon>
        <taxon>Ditrysia</taxon>
        <taxon>Tortricoidea</taxon>
        <taxon>Tortricidae</taxon>
        <taxon>Tortricinae</taxon>
        <taxon>Choristoneura</taxon>
    </lineage>
</organism>